<evidence type="ECO:0000313" key="7">
    <source>
        <dbReference type="Ensembl" id="ENSCCRP00000021728.2"/>
    </source>
</evidence>
<evidence type="ECO:0000256" key="1">
    <source>
        <dbReference type="ARBA" id="ARBA00004601"/>
    </source>
</evidence>
<dbReference type="Ensembl" id="ENSCCRT00000023587.2">
    <property type="protein sequence ID" value="ENSCCRP00000021728.2"/>
    <property type="gene ID" value="ENSCCRG00000011137.2"/>
</dbReference>
<feature type="domain" description="Rab-GAP TBC" evidence="5">
    <location>
        <begin position="40"/>
        <end position="221"/>
    </location>
</feature>
<organism evidence="7 8">
    <name type="scientific">Cyprinus carpio carpio</name>
    <dbReference type="NCBI Taxonomy" id="630221"/>
    <lineage>
        <taxon>Eukaryota</taxon>
        <taxon>Metazoa</taxon>
        <taxon>Chordata</taxon>
        <taxon>Craniata</taxon>
        <taxon>Vertebrata</taxon>
        <taxon>Euteleostomi</taxon>
        <taxon>Actinopterygii</taxon>
        <taxon>Neopterygii</taxon>
        <taxon>Teleostei</taxon>
        <taxon>Ostariophysi</taxon>
        <taxon>Cypriniformes</taxon>
        <taxon>Cyprinidae</taxon>
        <taxon>Cyprininae</taxon>
        <taxon>Cyprinus</taxon>
    </lineage>
</organism>
<dbReference type="GO" id="GO:0042147">
    <property type="term" value="P:retrograde transport, endosome to Golgi"/>
    <property type="evidence" value="ECO:0007669"/>
    <property type="project" value="InterPro"/>
</dbReference>
<dbReference type="PROSITE" id="PS50206">
    <property type="entry name" value="RHODANESE_3"/>
    <property type="match status" value="1"/>
</dbReference>
<dbReference type="GO" id="GO:0005802">
    <property type="term" value="C:trans-Golgi network"/>
    <property type="evidence" value="ECO:0007669"/>
    <property type="project" value="TreeGrafter"/>
</dbReference>
<evidence type="ECO:0000259" key="5">
    <source>
        <dbReference type="PROSITE" id="PS50086"/>
    </source>
</evidence>
<dbReference type="PANTHER" id="PTHR13297:SF5">
    <property type="entry name" value="TBC1 DOMAIN FAMILY MEMBER 23"/>
    <property type="match status" value="1"/>
</dbReference>
<keyword evidence="3" id="KW-0217">Developmental protein</keyword>
<dbReference type="PROSITE" id="PS50086">
    <property type="entry name" value="TBC_RABGAP"/>
    <property type="match status" value="1"/>
</dbReference>
<evidence type="ECO:0000256" key="2">
    <source>
        <dbReference type="ARBA" id="ARBA00014207"/>
    </source>
</evidence>
<dbReference type="Pfam" id="PF00566">
    <property type="entry name" value="RabGAP-TBC"/>
    <property type="match status" value="1"/>
</dbReference>
<evidence type="ECO:0000313" key="8">
    <source>
        <dbReference type="Proteomes" id="UP001108240"/>
    </source>
</evidence>
<reference evidence="7" key="2">
    <citation type="submission" date="2025-09" db="UniProtKB">
        <authorList>
            <consortium name="Ensembl"/>
        </authorList>
    </citation>
    <scope>IDENTIFICATION</scope>
</reference>
<keyword evidence="4" id="KW-0333">Golgi apparatus</keyword>
<dbReference type="Pfam" id="PF19430">
    <property type="entry name" value="TBC1D23_C"/>
    <property type="match status" value="1"/>
</dbReference>
<evidence type="ECO:0000256" key="3">
    <source>
        <dbReference type="ARBA" id="ARBA00022473"/>
    </source>
</evidence>
<dbReference type="PANTHER" id="PTHR13297">
    <property type="entry name" value="TBC1 DOMAIN FAMILY MEMBER 23-RELATED"/>
    <property type="match status" value="1"/>
</dbReference>
<dbReference type="GO" id="GO:0005829">
    <property type="term" value="C:cytosol"/>
    <property type="evidence" value="ECO:0007669"/>
    <property type="project" value="GOC"/>
</dbReference>
<name>A0A8C1AQ24_CYPCA</name>
<evidence type="ECO:0000259" key="6">
    <source>
        <dbReference type="PROSITE" id="PS50206"/>
    </source>
</evidence>
<dbReference type="Proteomes" id="UP001108240">
    <property type="component" value="Unplaced"/>
</dbReference>
<dbReference type="InterPro" id="IPR045799">
    <property type="entry name" value="TBC1D23_C"/>
</dbReference>
<comment type="subcellular location">
    <subcellularLocation>
        <location evidence="1">Golgi apparatus</location>
        <location evidence="1">trans-Golgi network</location>
    </subcellularLocation>
</comment>
<dbReference type="Gene3D" id="3.40.250.10">
    <property type="entry name" value="Rhodanese-like domain"/>
    <property type="match status" value="1"/>
</dbReference>
<proteinExistence type="predicted"/>
<dbReference type="GO" id="GO:0099041">
    <property type="term" value="P:vesicle tethering to Golgi"/>
    <property type="evidence" value="ECO:0007669"/>
    <property type="project" value="TreeGrafter"/>
</dbReference>
<dbReference type="InterPro" id="IPR039755">
    <property type="entry name" value="TBC1D23"/>
</dbReference>
<reference evidence="7" key="1">
    <citation type="submission" date="2025-08" db="UniProtKB">
        <authorList>
            <consortium name="Ensembl"/>
        </authorList>
    </citation>
    <scope>IDENTIFICATION</scope>
</reference>
<dbReference type="Pfam" id="PF00581">
    <property type="entry name" value="Rhodanese"/>
    <property type="match status" value="1"/>
</dbReference>
<dbReference type="SMART" id="SM00164">
    <property type="entry name" value="TBC"/>
    <property type="match status" value="1"/>
</dbReference>
<sequence>MADAVGEVLQGSWNHDLADALDSAECDLDSDQDGVIQVRNLPPQQRAKLWMIALNVSGKGDSLSSWDAALDLAEQTLIHNRSQQIIDELGIPVEEGRDLVSDVESVITFYCKSRNVSFTPDLSWPHILKPLLGLQLSRKDLYNCFYAIMNKYIPRDCVVKGRPFHLFRLLLQYHEPELCSFLDTKKITPDSYAINWMGSLFSSNCLPEVSQALWDIYLQQADPFLIFFLMLIILVNAKDGILAQEGDSKEDIIKMLEQSPALLEAEDIEDLFSLAQYYNSKTPLSLRKENHNLFGSSLVALKEEDMDLSQALCLPVSVPEILQANQLQPEGVRFFVVDCRPAEQYNAGHLSTAFHLDSDLMLHNPSEFALSVKSLLEAQKQSLESGSVASGEHLCFMGSGREEEDMYMNMVLAHFLQKNKEFVSIAKGGFMALQQHLADINVEGPDNVYVHWIVSTSGSHSSLSSADGELNSTDGKGVKSLVNKMTFALKSKSVNVKEKVISFIENTSTPVDRHVSSSDRVGKPYRGVKPVFSIGDEEEYDTDEIDSSSISDDDRKEIVNIQTWINKPDVKHHVPCNEVKETGHMFPSHLLITATHMYCLREIAARKGFAYIQSRQALSSVVKITSKKKHPELITFKFGNNNAAGVEILAVERYLIPDAGDATKVIKQQIMKVLDAIESS</sequence>
<keyword evidence="8" id="KW-1185">Reference proteome</keyword>
<protein>
    <recommendedName>
        <fullName evidence="2">TBC1 domain family member 23</fullName>
    </recommendedName>
</protein>
<dbReference type="GO" id="GO:1990403">
    <property type="term" value="P:embryonic brain development"/>
    <property type="evidence" value="ECO:0007669"/>
    <property type="project" value="TreeGrafter"/>
</dbReference>
<dbReference type="CDD" id="cd20788">
    <property type="entry name" value="TBC1D23_C-like"/>
    <property type="match status" value="1"/>
</dbReference>
<dbReference type="Gene3D" id="1.10.472.80">
    <property type="entry name" value="Ypt/Rab-GAP domain of gyp1p, domain 3"/>
    <property type="match status" value="1"/>
</dbReference>
<feature type="domain" description="Rhodanese" evidence="6">
    <location>
        <begin position="330"/>
        <end position="442"/>
    </location>
</feature>
<dbReference type="InterPro" id="IPR035969">
    <property type="entry name" value="Rab-GAP_TBC_sf"/>
</dbReference>
<dbReference type="FunFam" id="3.40.250.10:FF:000002">
    <property type="entry name" value="TBC1 domain family member 23"/>
    <property type="match status" value="1"/>
</dbReference>
<dbReference type="GeneTree" id="ENSGT00390000000191"/>
<dbReference type="FunFam" id="1.10.472.80:FF:000017">
    <property type="entry name" value="TBC1 domain family member 23"/>
    <property type="match status" value="1"/>
</dbReference>
<evidence type="ECO:0000256" key="4">
    <source>
        <dbReference type="ARBA" id="ARBA00023034"/>
    </source>
</evidence>
<dbReference type="InterPro" id="IPR001763">
    <property type="entry name" value="Rhodanese-like_dom"/>
</dbReference>
<dbReference type="SUPFAM" id="SSF52821">
    <property type="entry name" value="Rhodanese/Cell cycle control phosphatase"/>
    <property type="match status" value="1"/>
</dbReference>
<dbReference type="SUPFAM" id="SSF47923">
    <property type="entry name" value="Ypt/Rab-GAP domain of gyp1p"/>
    <property type="match status" value="1"/>
</dbReference>
<dbReference type="GO" id="GO:0007399">
    <property type="term" value="P:nervous system development"/>
    <property type="evidence" value="ECO:0007669"/>
    <property type="project" value="UniProtKB-ARBA"/>
</dbReference>
<dbReference type="InterPro" id="IPR000195">
    <property type="entry name" value="Rab-GAP-TBC_dom"/>
</dbReference>
<dbReference type="InterPro" id="IPR036873">
    <property type="entry name" value="Rhodanese-like_dom_sf"/>
</dbReference>
<dbReference type="AlphaFoldDB" id="A0A8C1AQ24"/>
<accession>A0A8C1AQ24</accession>